<dbReference type="AlphaFoldDB" id="A0A6G4XXX5"/>
<keyword evidence="3" id="KW-1185">Reference proteome</keyword>
<name>A0A6G4XXX5_9ACTN</name>
<dbReference type="EMBL" id="JAAKZW010000363">
    <property type="protein sequence ID" value="NGO81620.1"/>
    <property type="molecule type" value="Genomic_DNA"/>
</dbReference>
<accession>A0A6G4XXX5</accession>
<dbReference type="RefSeq" id="WP_165337008.1">
    <property type="nucleotide sequence ID" value="NZ_JAAKZW010000363.1"/>
</dbReference>
<organism evidence="2 3">
    <name type="scientific">Streptomyces mesophilus</name>
    <dbReference type="NCBI Taxonomy" id="1775132"/>
    <lineage>
        <taxon>Bacteria</taxon>
        <taxon>Bacillati</taxon>
        <taxon>Actinomycetota</taxon>
        <taxon>Actinomycetes</taxon>
        <taxon>Kitasatosporales</taxon>
        <taxon>Streptomycetaceae</taxon>
        <taxon>Streptomyces</taxon>
    </lineage>
</organism>
<evidence type="ECO:0000313" key="2">
    <source>
        <dbReference type="EMBL" id="NGO81620.1"/>
    </source>
</evidence>
<feature type="compositionally biased region" description="Polar residues" evidence="1">
    <location>
        <begin position="19"/>
        <end position="38"/>
    </location>
</feature>
<feature type="compositionally biased region" description="Basic and acidic residues" evidence="1">
    <location>
        <begin position="1"/>
        <end position="14"/>
    </location>
</feature>
<evidence type="ECO:0000256" key="1">
    <source>
        <dbReference type="SAM" id="MobiDB-lite"/>
    </source>
</evidence>
<reference evidence="2 3" key="1">
    <citation type="submission" date="2020-02" db="EMBL/GenBank/DDBJ databases">
        <title>Whole-genome analyses of novel actinobacteria.</title>
        <authorList>
            <person name="Sahin N."/>
            <person name="Tokatli A."/>
        </authorList>
    </citation>
    <scope>NUCLEOTIDE SEQUENCE [LARGE SCALE GENOMIC DNA]</scope>
    <source>
        <strain evidence="2 3">YC504</strain>
    </source>
</reference>
<sequence>MAILRGRGDSDDGIHVAGDSNQINTGTVKGSMSQSNSVGRAPVPPPLAAARAEFARLRTAMDAHEGELSEADRAVARRWLGRIDRELGQPRPDSQQLADDADALSTRVATVAGLVTIAQAFVTSVQGLLG</sequence>
<gene>
    <name evidence="2" type="ORF">G6045_39090</name>
</gene>
<dbReference type="Proteomes" id="UP000481109">
    <property type="component" value="Unassembled WGS sequence"/>
</dbReference>
<evidence type="ECO:0000313" key="3">
    <source>
        <dbReference type="Proteomes" id="UP000481109"/>
    </source>
</evidence>
<proteinExistence type="predicted"/>
<feature type="region of interest" description="Disordered" evidence="1">
    <location>
        <begin position="1"/>
        <end position="45"/>
    </location>
</feature>
<protein>
    <submittedName>
        <fullName evidence="2">Uncharacterized protein</fullName>
    </submittedName>
</protein>
<comment type="caution">
    <text evidence="2">The sequence shown here is derived from an EMBL/GenBank/DDBJ whole genome shotgun (WGS) entry which is preliminary data.</text>
</comment>